<dbReference type="InterPro" id="IPR018060">
    <property type="entry name" value="HTH_AraC"/>
</dbReference>
<dbReference type="STRING" id="415747.SAMN03097708_02012"/>
<dbReference type="Proteomes" id="UP000199648">
    <property type="component" value="Unassembled WGS sequence"/>
</dbReference>
<dbReference type="OrthoDB" id="2547276at2"/>
<proteinExistence type="predicted"/>
<dbReference type="SUPFAM" id="SSF46689">
    <property type="entry name" value="Homeodomain-like"/>
    <property type="match status" value="2"/>
</dbReference>
<dbReference type="CDD" id="cd00156">
    <property type="entry name" value="REC"/>
    <property type="match status" value="1"/>
</dbReference>
<dbReference type="InterPro" id="IPR001789">
    <property type="entry name" value="Sig_transdc_resp-reg_receiver"/>
</dbReference>
<dbReference type="InterPro" id="IPR020449">
    <property type="entry name" value="Tscrpt_reg_AraC-type_HTH"/>
</dbReference>
<dbReference type="InterPro" id="IPR011006">
    <property type="entry name" value="CheY-like_superfamily"/>
</dbReference>
<dbReference type="InterPro" id="IPR009057">
    <property type="entry name" value="Homeodomain-like_sf"/>
</dbReference>
<keyword evidence="1" id="KW-0805">Transcription regulation</keyword>
<dbReference type="SMART" id="SM00448">
    <property type="entry name" value="REC"/>
    <property type="match status" value="1"/>
</dbReference>
<dbReference type="PANTHER" id="PTHR43280">
    <property type="entry name" value="ARAC-FAMILY TRANSCRIPTIONAL REGULATOR"/>
    <property type="match status" value="1"/>
</dbReference>
<dbReference type="PROSITE" id="PS00041">
    <property type="entry name" value="HTH_ARAC_FAMILY_1"/>
    <property type="match status" value="1"/>
</dbReference>
<dbReference type="GO" id="GO:0000160">
    <property type="term" value="P:phosphorelay signal transduction system"/>
    <property type="evidence" value="ECO:0007669"/>
    <property type="project" value="InterPro"/>
</dbReference>
<evidence type="ECO:0000313" key="8">
    <source>
        <dbReference type="Proteomes" id="UP000199648"/>
    </source>
</evidence>
<dbReference type="RefSeq" id="WP_092996183.1">
    <property type="nucleotide sequence ID" value="NZ_FMWD01000005.1"/>
</dbReference>
<evidence type="ECO:0000313" key="7">
    <source>
        <dbReference type="EMBL" id="SCZ60231.1"/>
    </source>
</evidence>
<feature type="domain" description="HTH araC/xylS-type" evidence="5">
    <location>
        <begin position="157"/>
        <end position="255"/>
    </location>
</feature>
<reference evidence="7 8" key="1">
    <citation type="submission" date="2016-10" db="EMBL/GenBank/DDBJ databases">
        <authorList>
            <person name="de Groot N.N."/>
        </authorList>
    </citation>
    <scope>NUCLEOTIDE SEQUENCE [LARGE SCALE GENOMIC DNA]</scope>
    <source>
        <strain evidence="7 8">HLD2</strain>
    </source>
</reference>
<dbReference type="AlphaFoldDB" id="A0A1G5QFU8"/>
<dbReference type="Gene3D" id="1.10.10.60">
    <property type="entry name" value="Homeodomain-like"/>
    <property type="match status" value="2"/>
</dbReference>
<sequence>MEQPRVLLVDLRQYALPPSLQYLLEENCRLRTVLWTEDIEVEVKEHTPCGIFFEFDFPDLPRLALLQKIRWMVPKIPAVMCTEEHSEALAVWALRSRVWDYFVKPVDPGQIDQTIDSLERMARGKPEGDGRVPILPAISMPLEARFRPDSRPPVGMARVADFIDRHLSRPISQKEAARLCDMNPSQFSRSFKKAFGMTFQAYLMERRLEKARRLLHNRSASVTDVCWAIGLRDISYFSRLFKRQFGTSPSEFQRAWRAECSGQVNP</sequence>
<dbReference type="SMART" id="SM00342">
    <property type="entry name" value="HTH_ARAC"/>
    <property type="match status" value="1"/>
</dbReference>
<evidence type="ECO:0000256" key="1">
    <source>
        <dbReference type="ARBA" id="ARBA00023015"/>
    </source>
</evidence>
<evidence type="ECO:0000256" key="3">
    <source>
        <dbReference type="ARBA" id="ARBA00023163"/>
    </source>
</evidence>
<dbReference type="Gene3D" id="3.40.50.2300">
    <property type="match status" value="1"/>
</dbReference>
<dbReference type="PRINTS" id="PR00032">
    <property type="entry name" value="HTHARAC"/>
</dbReference>
<keyword evidence="3" id="KW-0804">Transcription</keyword>
<feature type="domain" description="Response regulatory" evidence="6">
    <location>
        <begin position="5"/>
        <end position="119"/>
    </location>
</feature>
<dbReference type="SUPFAM" id="SSF52172">
    <property type="entry name" value="CheY-like"/>
    <property type="match status" value="1"/>
</dbReference>
<dbReference type="InterPro" id="IPR018062">
    <property type="entry name" value="HTH_AraC-typ_CS"/>
</dbReference>
<evidence type="ECO:0000259" key="5">
    <source>
        <dbReference type="PROSITE" id="PS01124"/>
    </source>
</evidence>
<dbReference type="PROSITE" id="PS50110">
    <property type="entry name" value="RESPONSE_REGULATORY"/>
    <property type="match status" value="1"/>
</dbReference>
<gene>
    <name evidence="7" type="ORF">SAMN03097708_02012</name>
</gene>
<dbReference type="GO" id="GO:0003700">
    <property type="term" value="F:DNA-binding transcription factor activity"/>
    <property type="evidence" value="ECO:0007669"/>
    <property type="project" value="InterPro"/>
</dbReference>
<accession>A0A1G5QFU8</accession>
<dbReference type="Pfam" id="PF12833">
    <property type="entry name" value="HTH_18"/>
    <property type="match status" value="1"/>
</dbReference>
<evidence type="ECO:0000259" key="6">
    <source>
        <dbReference type="PROSITE" id="PS50110"/>
    </source>
</evidence>
<name>A0A1G5QFU8_9GAMM</name>
<dbReference type="GO" id="GO:0043565">
    <property type="term" value="F:sequence-specific DNA binding"/>
    <property type="evidence" value="ECO:0007669"/>
    <property type="project" value="InterPro"/>
</dbReference>
<protein>
    <submittedName>
        <fullName evidence="7">AraC-type DNA-binding protein</fullName>
    </submittedName>
</protein>
<keyword evidence="8" id="KW-1185">Reference proteome</keyword>
<evidence type="ECO:0000256" key="4">
    <source>
        <dbReference type="PROSITE-ProRule" id="PRU00169"/>
    </source>
</evidence>
<dbReference type="PANTHER" id="PTHR43280:SF2">
    <property type="entry name" value="HTH-TYPE TRANSCRIPTIONAL REGULATOR EXSA"/>
    <property type="match status" value="1"/>
</dbReference>
<dbReference type="EMBL" id="FMWD01000005">
    <property type="protein sequence ID" value="SCZ60231.1"/>
    <property type="molecule type" value="Genomic_DNA"/>
</dbReference>
<keyword evidence="2 7" id="KW-0238">DNA-binding</keyword>
<comment type="caution">
    <text evidence="4">Lacks conserved residue(s) required for the propagation of feature annotation.</text>
</comment>
<evidence type="ECO:0000256" key="2">
    <source>
        <dbReference type="ARBA" id="ARBA00023125"/>
    </source>
</evidence>
<dbReference type="PROSITE" id="PS01124">
    <property type="entry name" value="HTH_ARAC_FAMILY_2"/>
    <property type="match status" value="1"/>
</dbReference>
<organism evidence="7 8">
    <name type="scientific">Thiohalomonas denitrificans</name>
    <dbReference type="NCBI Taxonomy" id="415747"/>
    <lineage>
        <taxon>Bacteria</taxon>
        <taxon>Pseudomonadati</taxon>
        <taxon>Pseudomonadota</taxon>
        <taxon>Gammaproteobacteria</taxon>
        <taxon>Thiohalomonadales</taxon>
        <taxon>Thiohalomonadaceae</taxon>
        <taxon>Thiohalomonas</taxon>
    </lineage>
</organism>